<feature type="transmembrane region" description="Helical" evidence="11">
    <location>
        <begin position="34"/>
        <end position="57"/>
    </location>
</feature>
<protein>
    <recommendedName>
        <fullName evidence="11">Fluoride-specific ion channel FluC</fullName>
    </recommendedName>
</protein>
<feature type="binding site" evidence="11">
    <location>
        <position position="80"/>
    </location>
    <ligand>
        <name>Na(+)</name>
        <dbReference type="ChEBI" id="CHEBI:29101"/>
        <note>structural</note>
    </ligand>
</feature>
<dbReference type="GO" id="GO:0062054">
    <property type="term" value="F:fluoride channel activity"/>
    <property type="evidence" value="ECO:0007669"/>
    <property type="project" value="UniProtKB-UniRule"/>
</dbReference>
<evidence type="ECO:0000313" key="13">
    <source>
        <dbReference type="Proteomes" id="UP000053860"/>
    </source>
</evidence>
<evidence type="ECO:0000256" key="5">
    <source>
        <dbReference type="ARBA" id="ARBA00022989"/>
    </source>
</evidence>
<keyword evidence="11" id="KW-0915">Sodium</keyword>
<evidence type="ECO:0000256" key="1">
    <source>
        <dbReference type="ARBA" id="ARBA00004651"/>
    </source>
</evidence>
<dbReference type="Pfam" id="PF02537">
    <property type="entry name" value="CRCB"/>
    <property type="match status" value="1"/>
</dbReference>
<keyword evidence="8 11" id="KW-0407">Ion channel</keyword>
<feature type="transmembrane region" description="Helical" evidence="11">
    <location>
        <begin position="69"/>
        <end position="87"/>
    </location>
</feature>
<keyword evidence="7 11" id="KW-0472">Membrane</keyword>
<dbReference type="GO" id="GO:0140114">
    <property type="term" value="P:cellular detoxification of fluoride"/>
    <property type="evidence" value="ECO:0007669"/>
    <property type="project" value="UniProtKB-UniRule"/>
</dbReference>
<feature type="transmembrane region" description="Helical" evidence="11">
    <location>
        <begin position="6"/>
        <end position="22"/>
    </location>
</feature>
<keyword evidence="3" id="KW-0997">Cell inner membrane</keyword>
<dbReference type="Proteomes" id="UP000053860">
    <property type="component" value="Unassembled WGS sequence"/>
</dbReference>
<dbReference type="AlphaFoldDB" id="A0A101HIY1"/>
<accession>A0A101HIY1</accession>
<dbReference type="PANTHER" id="PTHR28259:SF1">
    <property type="entry name" value="FLUORIDE EXPORT PROTEIN 1-RELATED"/>
    <property type="match status" value="1"/>
</dbReference>
<keyword evidence="4 11" id="KW-0812">Transmembrane</keyword>
<comment type="caution">
    <text evidence="12">The sequence shown here is derived from an EMBL/GenBank/DDBJ whole genome shotgun (WGS) entry which is preliminary data.</text>
</comment>
<dbReference type="InterPro" id="IPR003691">
    <property type="entry name" value="FluC"/>
</dbReference>
<reference evidence="13" key="1">
    <citation type="journal article" date="2015" name="MBio">
        <title>Genome-Resolved Metagenomic Analysis Reveals Roles for Candidate Phyla and Other Microbial Community Members in Biogeochemical Transformations in Oil Reservoirs.</title>
        <authorList>
            <person name="Hu P."/>
            <person name="Tom L."/>
            <person name="Singh A."/>
            <person name="Thomas B.C."/>
            <person name="Baker B.J."/>
            <person name="Piceno Y.M."/>
            <person name="Andersen G.L."/>
            <person name="Banfield J.F."/>
        </authorList>
    </citation>
    <scope>NUCLEOTIDE SEQUENCE [LARGE SCALE GENOMIC DNA]</scope>
</reference>
<evidence type="ECO:0000256" key="9">
    <source>
        <dbReference type="ARBA" id="ARBA00035120"/>
    </source>
</evidence>
<keyword evidence="11" id="KW-0479">Metal-binding</keyword>
<proteinExistence type="inferred from homology"/>
<evidence type="ECO:0000256" key="11">
    <source>
        <dbReference type="HAMAP-Rule" id="MF_00454"/>
    </source>
</evidence>
<dbReference type="GO" id="GO:0005886">
    <property type="term" value="C:plasma membrane"/>
    <property type="evidence" value="ECO:0007669"/>
    <property type="project" value="UniProtKB-SubCell"/>
</dbReference>
<gene>
    <name evidence="11" type="primary">fluC</name>
    <name evidence="11" type="synonym">crcB</name>
    <name evidence="12" type="ORF">XD92_0707</name>
</gene>
<feature type="transmembrane region" description="Helical" evidence="11">
    <location>
        <begin position="99"/>
        <end position="120"/>
    </location>
</feature>
<dbReference type="NCBIfam" id="TIGR00494">
    <property type="entry name" value="crcB"/>
    <property type="match status" value="1"/>
</dbReference>
<evidence type="ECO:0000256" key="10">
    <source>
        <dbReference type="ARBA" id="ARBA00035585"/>
    </source>
</evidence>
<name>A0A101HIY1_9BACT</name>
<comment type="activity regulation">
    <text evidence="11">Na(+) is not transported, but it plays an essential structural role and its presence is essential for fluoride channel function.</text>
</comment>
<evidence type="ECO:0000256" key="8">
    <source>
        <dbReference type="ARBA" id="ARBA00023303"/>
    </source>
</evidence>
<dbReference type="EMBL" id="LGGN01000112">
    <property type="protein sequence ID" value="KUK77706.1"/>
    <property type="molecule type" value="Genomic_DNA"/>
</dbReference>
<dbReference type="HAMAP" id="MF_00454">
    <property type="entry name" value="FluC"/>
    <property type="match status" value="1"/>
</dbReference>
<keyword evidence="5 11" id="KW-1133">Transmembrane helix</keyword>
<keyword evidence="6 11" id="KW-0406">Ion transport</keyword>
<dbReference type="GO" id="GO:0046872">
    <property type="term" value="F:metal ion binding"/>
    <property type="evidence" value="ECO:0007669"/>
    <property type="project" value="UniProtKB-KW"/>
</dbReference>
<feature type="binding site" evidence="11">
    <location>
        <position position="77"/>
    </location>
    <ligand>
        <name>Na(+)</name>
        <dbReference type="ChEBI" id="CHEBI:29101"/>
        <note>structural</note>
    </ligand>
</feature>
<comment type="catalytic activity">
    <reaction evidence="10">
        <text>fluoride(in) = fluoride(out)</text>
        <dbReference type="Rhea" id="RHEA:76159"/>
        <dbReference type="ChEBI" id="CHEBI:17051"/>
    </reaction>
    <physiologicalReaction direction="left-to-right" evidence="10">
        <dbReference type="Rhea" id="RHEA:76160"/>
    </physiologicalReaction>
</comment>
<evidence type="ECO:0000256" key="7">
    <source>
        <dbReference type="ARBA" id="ARBA00023136"/>
    </source>
</evidence>
<dbReference type="PANTHER" id="PTHR28259">
    <property type="entry name" value="FLUORIDE EXPORT PROTEIN 1-RELATED"/>
    <property type="match status" value="1"/>
</dbReference>
<comment type="similarity">
    <text evidence="9 11">Belongs to the fluoride channel Fluc/FEX (TC 1.A.43) family.</text>
</comment>
<comment type="function">
    <text evidence="11">Fluoride-specific ion channel. Important for reducing fluoride concentration in the cell, thus reducing its toxicity.</text>
</comment>
<comment type="subcellular location">
    <subcellularLocation>
        <location evidence="1 11">Cell membrane</location>
        <topology evidence="1 11">Multi-pass membrane protein</topology>
    </subcellularLocation>
</comment>
<keyword evidence="2 11" id="KW-1003">Cell membrane</keyword>
<sequence>MWKDMLFVGIGGGIGSILRFVTSRLSARFIHHEWLFLGTFTANIVGCLLIGLLSGWILAHHPENQSFRLLLIVGFCGGYTTFSAFAFENLRLMEMNQWGLFTLYTFASIVLGLMSVWGGMKLGHLL</sequence>
<evidence type="ECO:0000256" key="6">
    <source>
        <dbReference type="ARBA" id="ARBA00023065"/>
    </source>
</evidence>
<evidence type="ECO:0000256" key="4">
    <source>
        <dbReference type="ARBA" id="ARBA00022692"/>
    </source>
</evidence>
<evidence type="ECO:0000256" key="2">
    <source>
        <dbReference type="ARBA" id="ARBA00022475"/>
    </source>
</evidence>
<dbReference type="PATRIC" id="fig|294710.3.peg.1014"/>
<keyword evidence="11" id="KW-0813">Transport</keyword>
<organism evidence="12 13">
    <name type="scientific">Proteiniphilum acetatigenes</name>
    <dbReference type="NCBI Taxonomy" id="294710"/>
    <lineage>
        <taxon>Bacteria</taxon>
        <taxon>Pseudomonadati</taxon>
        <taxon>Bacteroidota</taxon>
        <taxon>Bacteroidia</taxon>
        <taxon>Bacteroidales</taxon>
        <taxon>Dysgonomonadaceae</taxon>
        <taxon>Proteiniphilum</taxon>
    </lineage>
</organism>
<evidence type="ECO:0000256" key="3">
    <source>
        <dbReference type="ARBA" id="ARBA00022519"/>
    </source>
</evidence>
<evidence type="ECO:0000313" key="12">
    <source>
        <dbReference type="EMBL" id="KUK77706.1"/>
    </source>
</evidence>